<proteinExistence type="predicted"/>
<evidence type="ECO:0000313" key="1">
    <source>
        <dbReference type="EMBL" id="RXH01812.1"/>
    </source>
</evidence>
<name>A0A4Q0QY22_9BRAD</name>
<accession>A0A4Q0QY22</accession>
<dbReference type="Proteomes" id="UP000290174">
    <property type="component" value="Unassembled WGS sequence"/>
</dbReference>
<sequence>MRAEKIEPLTAFSVIASEAKQSRNESAKTIWIASSHQHKIASQFCPELLAMTEPYRDVFLVEAKQ</sequence>
<dbReference type="AlphaFoldDB" id="A0A4Q0QY22"/>
<gene>
    <name evidence="1" type="ORF">EAS61_05005</name>
</gene>
<reference evidence="1 2" key="1">
    <citation type="submission" date="2018-11" db="EMBL/GenBank/DDBJ databases">
        <title>Bradyrhizobium sp. nov., isolated from effective nodules of peanut in China.</title>
        <authorList>
            <person name="Li Y."/>
        </authorList>
    </citation>
    <scope>NUCLEOTIDE SEQUENCE [LARGE SCALE GENOMIC DNA]</scope>
    <source>
        <strain evidence="1 2">CCBAU 51770</strain>
    </source>
</reference>
<protein>
    <submittedName>
        <fullName evidence="1">Uncharacterized protein</fullName>
    </submittedName>
</protein>
<dbReference type="EMBL" id="RKMK01000003">
    <property type="protein sequence ID" value="RXH01812.1"/>
    <property type="molecule type" value="Genomic_DNA"/>
</dbReference>
<evidence type="ECO:0000313" key="2">
    <source>
        <dbReference type="Proteomes" id="UP000290174"/>
    </source>
</evidence>
<organism evidence="1 2">
    <name type="scientific">Bradyrhizobium zhanjiangense</name>
    <dbReference type="NCBI Taxonomy" id="1325107"/>
    <lineage>
        <taxon>Bacteria</taxon>
        <taxon>Pseudomonadati</taxon>
        <taxon>Pseudomonadota</taxon>
        <taxon>Alphaproteobacteria</taxon>
        <taxon>Hyphomicrobiales</taxon>
        <taxon>Nitrobacteraceae</taxon>
        <taxon>Bradyrhizobium</taxon>
    </lineage>
</organism>
<comment type="caution">
    <text evidence="1">The sequence shown here is derived from an EMBL/GenBank/DDBJ whole genome shotgun (WGS) entry which is preliminary data.</text>
</comment>